<reference evidence="1 2" key="1">
    <citation type="journal article" date="2015" name="PLoS Negl. Trop. Dis.">
        <title>Distribution of Plasmids in Distinct Leptospira Pathogenic Species.</title>
        <authorList>
            <person name="Wang Y."/>
            <person name="Zhuang X."/>
            <person name="Zhong Y."/>
            <person name="Zhang C."/>
            <person name="Zhang Y."/>
            <person name="Zeng L."/>
            <person name="Zhu Y."/>
            <person name="He P."/>
            <person name="Dong K."/>
            <person name="Pal U."/>
            <person name="Guo X."/>
            <person name="Qin J."/>
        </authorList>
    </citation>
    <scope>NUCLEOTIDE SEQUENCE [LARGE SCALE GENOMIC DNA]</scope>
    <source>
        <strain evidence="1 2">56604</strain>
    </source>
</reference>
<dbReference type="EMBL" id="CP012029">
    <property type="protein sequence ID" value="ALO26017.1"/>
    <property type="molecule type" value="Genomic_DNA"/>
</dbReference>
<organism evidence="1">
    <name type="scientific">Leptospira borgpetersenii serovar Ballum</name>
    <dbReference type="NCBI Taxonomy" id="280505"/>
    <lineage>
        <taxon>Bacteria</taxon>
        <taxon>Pseudomonadati</taxon>
        <taxon>Spirochaetota</taxon>
        <taxon>Spirochaetia</taxon>
        <taxon>Leptospirales</taxon>
        <taxon>Leptospiraceae</taxon>
        <taxon>Leptospira</taxon>
    </lineage>
</organism>
<evidence type="ECO:0008006" key="3">
    <source>
        <dbReference type="Google" id="ProtNLM"/>
    </source>
</evidence>
<dbReference type="Gene3D" id="2.40.400.10">
    <property type="entry name" value="Acetoacetate decarboxylase-like"/>
    <property type="match status" value="1"/>
</dbReference>
<protein>
    <recommendedName>
        <fullName evidence="3">Acetoacetate decarboxylase</fullName>
    </recommendedName>
</protein>
<sequence length="322" mass="36825">MKNISNIERQDTGVNMTDYIVRGGEQELPPPYQMKQVEFYAFCIQGNQNAIQSIVDRDLNGPASGKMYYSAFTDKLFLVFAKQQYLVPGNDCGWVKETDVGFWIPLFAKDPFRIRFYQPYLFVDIPTAMTTGREIYGFHKIQGEFQIPSLQVPPEYFSVDAITPRGKDRQAISQRIFTLTCPPEETHSKESFDELSKLGNEFFKILFDDPFKIKIPNTGSTINLLEHLFFPEVGMVFLKQFRDAADPKLACYQAIVEANSNVTLFRKGGILEGNYILDILSNAYFPFISDFGLKSTSISIQFGIWCDFDFDFSPGKIIHQNV</sequence>
<gene>
    <name evidence="1" type="ORF">LBBP_01730</name>
</gene>
<dbReference type="InterPro" id="IPR023375">
    <property type="entry name" value="ADC_dom_sf"/>
</dbReference>
<dbReference type="PATRIC" id="fig|280505.15.peg.1696"/>
<name>A0A0S2IQT7_LEPBO</name>
<evidence type="ECO:0000313" key="1">
    <source>
        <dbReference type="EMBL" id="ALO26017.1"/>
    </source>
</evidence>
<accession>A0A0S2IQT7</accession>
<evidence type="ECO:0000313" key="2">
    <source>
        <dbReference type="Proteomes" id="UP000058857"/>
    </source>
</evidence>
<dbReference type="Proteomes" id="UP000058857">
    <property type="component" value="Chromosome 1"/>
</dbReference>
<dbReference type="AlphaFoldDB" id="A0A0S2IQT7"/>
<proteinExistence type="predicted"/>
<dbReference type="SUPFAM" id="SSF160104">
    <property type="entry name" value="Acetoacetate decarboxylase-like"/>
    <property type="match status" value="1"/>
</dbReference>